<dbReference type="EMBL" id="KN837180">
    <property type="protein sequence ID" value="KIJ36233.1"/>
    <property type="molecule type" value="Genomic_DNA"/>
</dbReference>
<evidence type="ECO:0000256" key="1">
    <source>
        <dbReference type="SAM" id="SignalP"/>
    </source>
</evidence>
<dbReference type="InterPro" id="IPR029058">
    <property type="entry name" value="AB_hydrolase_fold"/>
</dbReference>
<accession>A0A0C9U0D5</accession>
<evidence type="ECO:0000313" key="2">
    <source>
        <dbReference type="EMBL" id="KIJ36233.1"/>
    </source>
</evidence>
<dbReference type="SUPFAM" id="SSF53474">
    <property type="entry name" value="alpha/beta-Hydrolases"/>
    <property type="match status" value="1"/>
</dbReference>
<name>A0A0C9U0D5_SPHS4</name>
<evidence type="ECO:0008006" key="4">
    <source>
        <dbReference type="Google" id="ProtNLM"/>
    </source>
</evidence>
<dbReference type="Proteomes" id="UP000054279">
    <property type="component" value="Unassembled WGS sequence"/>
</dbReference>
<keyword evidence="1" id="KW-0732">Signal</keyword>
<evidence type="ECO:0000313" key="3">
    <source>
        <dbReference type="Proteomes" id="UP000054279"/>
    </source>
</evidence>
<dbReference type="Gene3D" id="3.40.50.1820">
    <property type="entry name" value="alpha/beta hydrolase"/>
    <property type="match status" value="1"/>
</dbReference>
<sequence length="372" mass="40557">MRIPTTILIVSFLRLVLADFHAAPFRSVTACSCSSGYIPVNVDVNIPVDPSDDKDNLINSTTLRSQKETFNVFGQLCQPVQKEPKPAALSAIQLLLHGYTYNSYYWNPQWNGFQNYSYMEFSCLNGESSFAYDDICTSRSLSPKTSFECQLPTATAVASSLARKLQDGTLASTLTGTPTRFSKVFAIGHSLGSRTLNYGAIIEGKSSPFAGIMFTGIFHVSISLPDGTPASIANPSRYGSLDSGYVTTLNGSPRSVFYGPEGTFDPIVQQLDDLTKDIGSIWIVRQALAGNVDAPSRFTGPITILIGGLDALISCPQKCDHDEVQKGEEVFFPDAHVETVVIPGQGHDLDLQFSGREVFQIMLDRFKRATMS</sequence>
<dbReference type="HOGENOM" id="CLU_034763_0_0_1"/>
<feature type="chain" id="PRO_5002220749" description="AB hydrolase-1 domain-containing protein" evidence="1">
    <location>
        <begin position="19"/>
        <end position="372"/>
    </location>
</feature>
<reference evidence="2 3" key="1">
    <citation type="submission" date="2014-06" db="EMBL/GenBank/DDBJ databases">
        <title>Evolutionary Origins and Diversification of the Mycorrhizal Mutualists.</title>
        <authorList>
            <consortium name="DOE Joint Genome Institute"/>
            <consortium name="Mycorrhizal Genomics Consortium"/>
            <person name="Kohler A."/>
            <person name="Kuo A."/>
            <person name="Nagy L.G."/>
            <person name="Floudas D."/>
            <person name="Copeland A."/>
            <person name="Barry K.W."/>
            <person name="Cichocki N."/>
            <person name="Veneault-Fourrey C."/>
            <person name="LaButti K."/>
            <person name="Lindquist E.A."/>
            <person name="Lipzen A."/>
            <person name="Lundell T."/>
            <person name="Morin E."/>
            <person name="Murat C."/>
            <person name="Riley R."/>
            <person name="Ohm R."/>
            <person name="Sun H."/>
            <person name="Tunlid A."/>
            <person name="Henrissat B."/>
            <person name="Grigoriev I.V."/>
            <person name="Hibbett D.S."/>
            <person name="Martin F."/>
        </authorList>
    </citation>
    <scope>NUCLEOTIDE SEQUENCE [LARGE SCALE GENOMIC DNA]</scope>
    <source>
        <strain evidence="2 3">SS14</strain>
    </source>
</reference>
<proteinExistence type="predicted"/>
<gene>
    <name evidence="2" type="ORF">M422DRAFT_261367</name>
</gene>
<protein>
    <recommendedName>
        <fullName evidence="4">AB hydrolase-1 domain-containing protein</fullName>
    </recommendedName>
</protein>
<keyword evidence="3" id="KW-1185">Reference proteome</keyword>
<organism evidence="2 3">
    <name type="scientific">Sphaerobolus stellatus (strain SS14)</name>
    <dbReference type="NCBI Taxonomy" id="990650"/>
    <lineage>
        <taxon>Eukaryota</taxon>
        <taxon>Fungi</taxon>
        <taxon>Dikarya</taxon>
        <taxon>Basidiomycota</taxon>
        <taxon>Agaricomycotina</taxon>
        <taxon>Agaricomycetes</taxon>
        <taxon>Phallomycetidae</taxon>
        <taxon>Geastrales</taxon>
        <taxon>Sphaerobolaceae</taxon>
        <taxon>Sphaerobolus</taxon>
    </lineage>
</organism>
<dbReference type="OrthoDB" id="1743579at2759"/>
<dbReference type="AlphaFoldDB" id="A0A0C9U0D5"/>
<feature type="signal peptide" evidence="1">
    <location>
        <begin position="1"/>
        <end position="18"/>
    </location>
</feature>